<name>A0A449IR43_PSEFR</name>
<dbReference type="GeneID" id="89544119"/>
<organism evidence="2 3">
    <name type="scientific">Pseudomonas fragi</name>
    <dbReference type="NCBI Taxonomy" id="296"/>
    <lineage>
        <taxon>Bacteria</taxon>
        <taxon>Pseudomonadati</taxon>
        <taxon>Pseudomonadota</taxon>
        <taxon>Gammaproteobacteria</taxon>
        <taxon>Pseudomonadales</taxon>
        <taxon>Pseudomonadaceae</taxon>
        <taxon>Pseudomonas</taxon>
    </lineage>
</organism>
<keyword evidence="4" id="KW-1185">Reference proteome</keyword>
<dbReference type="AlphaFoldDB" id="A0A449IR43"/>
<evidence type="ECO:0000313" key="2">
    <source>
        <dbReference type="EMBL" id="VFB21911.1"/>
    </source>
</evidence>
<protein>
    <submittedName>
        <fullName evidence="1">DUF1983 domain-containing protein</fullName>
    </submittedName>
    <submittedName>
        <fullName evidence="2">Domain of uncharacterized function (DUF1983)</fullName>
    </submittedName>
</protein>
<reference evidence="1 4" key="2">
    <citation type="submission" date="2023-01" db="EMBL/GenBank/DDBJ databases">
        <title>Effects of deletion of Siderophore biosynthase gene in Pseudomonas fragi on quorum sensing and spoliage ability.</title>
        <authorList>
            <person name="Cui F."/>
            <person name="Wang D."/>
            <person name="Liu J."/>
            <person name="Wang Q."/>
            <person name="Li T."/>
            <person name="Li J."/>
        </authorList>
    </citation>
    <scope>NUCLEOTIDE SEQUENCE [LARGE SCALE GENOMIC DNA]</scope>
    <source>
        <strain evidence="1 4">MS-10</strain>
    </source>
</reference>
<evidence type="ECO:0000313" key="4">
    <source>
        <dbReference type="Proteomes" id="UP001212337"/>
    </source>
</evidence>
<reference evidence="2 3" key="1">
    <citation type="submission" date="2019-02" db="EMBL/GenBank/DDBJ databases">
        <authorList>
            <consortium name="Pathogen Informatics"/>
        </authorList>
    </citation>
    <scope>NUCLEOTIDE SEQUENCE [LARGE SCALE GENOMIC DNA]</scope>
    <source>
        <strain evidence="2 3">3012STDY7103891</strain>
    </source>
</reference>
<accession>A0A449IR43</accession>
<dbReference type="RefSeq" id="WP_130871701.1">
    <property type="nucleotide sequence ID" value="NZ_CAACYJ010000040.1"/>
</dbReference>
<dbReference type="Proteomes" id="UP000330809">
    <property type="component" value="Unassembled WGS sequence"/>
</dbReference>
<dbReference type="Proteomes" id="UP001212337">
    <property type="component" value="Unassembled WGS sequence"/>
</dbReference>
<gene>
    <name evidence="2" type="ORF">NCTC10754_04592</name>
    <name evidence="1" type="ORF">PI499_01430</name>
</gene>
<dbReference type="EMBL" id="CAACYJ010000040">
    <property type="protein sequence ID" value="VFB21911.1"/>
    <property type="molecule type" value="Genomic_DNA"/>
</dbReference>
<dbReference type="EMBL" id="JAQJVI010000001">
    <property type="protein sequence ID" value="MDA7020542.1"/>
    <property type="molecule type" value="Genomic_DNA"/>
</dbReference>
<evidence type="ECO:0000313" key="3">
    <source>
        <dbReference type="Proteomes" id="UP000330809"/>
    </source>
</evidence>
<proteinExistence type="predicted"/>
<sequence length="71" mass="7763">MHQLKTQMTSTGALVVTGIGTGIETSQLLISADRFSIKSVEQFLATEKADLLERRLARIESKLGFSPLGDR</sequence>
<evidence type="ECO:0000313" key="1">
    <source>
        <dbReference type="EMBL" id="MDA7020542.1"/>
    </source>
</evidence>